<name>A0A645D371_9ZZZZ</name>
<organism evidence="2">
    <name type="scientific">bioreactor metagenome</name>
    <dbReference type="NCBI Taxonomy" id="1076179"/>
    <lineage>
        <taxon>unclassified sequences</taxon>
        <taxon>metagenomes</taxon>
        <taxon>ecological metagenomes</taxon>
    </lineage>
</organism>
<comment type="caution">
    <text evidence="2">The sequence shown here is derived from an EMBL/GenBank/DDBJ whole genome shotgun (WGS) entry which is preliminary data.</text>
</comment>
<evidence type="ECO:0000256" key="1">
    <source>
        <dbReference type="SAM" id="MobiDB-lite"/>
    </source>
</evidence>
<reference evidence="2" key="1">
    <citation type="submission" date="2019-08" db="EMBL/GenBank/DDBJ databases">
        <authorList>
            <person name="Kucharzyk K."/>
            <person name="Murdoch R.W."/>
            <person name="Higgins S."/>
            <person name="Loffler F."/>
        </authorList>
    </citation>
    <scope>NUCLEOTIDE SEQUENCE</scope>
</reference>
<evidence type="ECO:0000313" key="2">
    <source>
        <dbReference type="EMBL" id="MPM83518.1"/>
    </source>
</evidence>
<gene>
    <name evidence="2" type="ORF">SDC9_130582</name>
</gene>
<proteinExistence type="predicted"/>
<dbReference type="AlphaFoldDB" id="A0A645D371"/>
<protein>
    <submittedName>
        <fullName evidence="2">Uncharacterized protein</fullName>
    </submittedName>
</protein>
<sequence>MKTVERQRKKTAALNRADERKAEAAGQQKSEQSDQLERGVSQRPGPVQFPAGGFGGDGILIHLAPQGQYSELVSFLDPSNAATPAPMPSRTARP</sequence>
<feature type="region of interest" description="Disordered" evidence="1">
    <location>
        <begin position="1"/>
        <end position="55"/>
    </location>
</feature>
<accession>A0A645D371</accession>
<dbReference type="EMBL" id="VSSQ01032294">
    <property type="protein sequence ID" value="MPM83518.1"/>
    <property type="molecule type" value="Genomic_DNA"/>
</dbReference>